<accession>A0A0K8T321</accession>
<name>A0A0K8T321_LYGHE</name>
<feature type="region of interest" description="Disordered" evidence="1">
    <location>
        <begin position="75"/>
        <end position="172"/>
    </location>
</feature>
<evidence type="ECO:0000313" key="3">
    <source>
        <dbReference type="EMBL" id="JAG59929.1"/>
    </source>
</evidence>
<dbReference type="Pfam" id="PF11938">
    <property type="entry name" value="DUF3456"/>
    <property type="match status" value="1"/>
</dbReference>
<proteinExistence type="predicted"/>
<feature type="domain" description="DUF3456" evidence="2">
    <location>
        <begin position="5"/>
        <end position="59"/>
    </location>
</feature>
<evidence type="ECO:0000256" key="1">
    <source>
        <dbReference type="SAM" id="MobiDB-lite"/>
    </source>
</evidence>
<feature type="compositionally biased region" description="Basic and acidic residues" evidence="1">
    <location>
        <begin position="139"/>
        <end position="153"/>
    </location>
</feature>
<sequence>MMNPIIGDAEIIQDGDLNRSLKFYCENIVEEFDEGFVKYFGERVPDASQKVCWEYSKLCQETYKEEYEEDIVAAEKRNARKKKSQKKKKKKKKTVKKEVDPEELTGEERIMDQISRLPITGPDFKRRHDDEDEDDHDADDVAEKVASDGKPEIINEALPDTILNEPIDDPVMKDPVLADSIAKDEL</sequence>
<organism evidence="3">
    <name type="scientific">Lygus hesperus</name>
    <name type="common">Western plant bug</name>
    <dbReference type="NCBI Taxonomy" id="30085"/>
    <lineage>
        <taxon>Eukaryota</taxon>
        <taxon>Metazoa</taxon>
        <taxon>Ecdysozoa</taxon>
        <taxon>Arthropoda</taxon>
        <taxon>Hexapoda</taxon>
        <taxon>Insecta</taxon>
        <taxon>Pterygota</taxon>
        <taxon>Neoptera</taxon>
        <taxon>Paraneoptera</taxon>
        <taxon>Hemiptera</taxon>
        <taxon>Heteroptera</taxon>
        <taxon>Panheteroptera</taxon>
        <taxon>Cimicomorpha</taxon>
        <taxon>Miridae</taxon>
        <taxon>Mirini</taxon>
        <taxon>Lygus</taxon>
    </lineage>
</organism>
<reference evidence="3" key="1">
    <citation type="submission" date="2014-09" db="EMBL/GenBank/DDBJ databases">
        <authorList>
            <person name="Magalhaes I.L.F."/>
            <person name="Oliveira U."/>
            <person name="Santos F.R."/>
            <person name="Vidigal T.H.D.A."/>
            <person name="Brescovit A.D."/>
            <person name="Santos A.J."/>
        </authorList>
    </citation>
    <scope>NUCLEOTIDE SEQUENCE</scope>
</reference>
<feature type="compositionally biased region" description="Basic residues" evidence="1">
    <location>
        <begin position="78"/>
        <end position="95"/>
    </location>
</feature>
<dbReference type="InterPro" id="IPR021852">
    <property type="entry name" value="DUF3456"/>
</dbReference>
<evidence type="ECO:0000259" key="2">
    <source>
        <dbReference type="Pfam" id="PF11938"/>
    </source>
</evidence>
<protein>
    <recommendedName>
        <fullName evidence="2">DUF3456 domain-containing protein</fullName>
    </recommendedName>
</protein>
<dbReference type="AlphaFoldDB" id="A0A0K8T321"/>
<dbReference type="EMBL" id="GBRD01005892">
    <property type="protein sequence ID" value="JAG59929.1"/>
    <property type="molecule type" value="Transcribed_RNA"/>
</dbReference>